<protein>
    <submittedName>
        <fullName evidence="2">Uncharacterized protein</fullName>
    </submittedName>
</protein>
<gene>
    <name evidence="2" type="ORF">CURHAP_LOCUS2632</name>
</gene>
<proteinExistence type="predicted"/>
<evidence type="ECO:0000313" key="2">
    <source>
        <dbReference type="EMBL" id="CAB4263028.1"/>
    </source>
</evidence>
<evidence type="ECO:0000256" key="1">
    <source>
        <dbReference type="SAM" id="Phobius"/>
    </source>
</evidence>
<name>A0A6J5TK51_PRUAR</name>
<sequence>MKFTSFHLHPYLCQSQFNMAWTSELVRGTFCGRLFYGERTLKLTDYVTLTHQLALRGLTITILVTPKNLHYLNPILSTHPTSIQTLVLPFPPDQPSIPENPQNVPIQSAPDIANPLGKQTTPFWSGSKPTLFLLPQLSFPTSFLGLGHSNWPNSSGSDVVLRGVERPSMKQVAMELEEIISKGRLITFRLPKTPTTYLDLLFTLLILKGMMVVLVAL</sequence>
<evidence type="ECO:0000313" key="3">
    <source>
        <dbReference type="Proteomes" id="UP000507222"/>
    </source>
</evidence>
<accession>A0A6J5TK51</accession>
<dbReference type="Proteomes" id="UP000507222">
    <property type="component" value="Unassembled WGS sequence"/>
</dbReference>
<organism evidence="2 3">
    <name type="scientific">Prunus armeniaca</name>
    <name type="common">Apricot</name>
    <name type="synonym">Armeniaca vulgaris</name>
    <dbReference type="NCBI Taxonomy" id="36596"/>
    <lineage>
        <taxon>Eukaryota</taxon>
        <taxon>Viridiplantae</taxon>
        <taxon>Streptophyta</taxon>
        <taxon>Embryophyta</taxon>
        <taxon>Tracheophyta</taxon>
        <taxon>Spermatophyta</taxon>
        <taxon>Magnoliopsida</taxon>
        <taxon>eudicotyledons</taxon>
        <taxon>Gunneridae</taxon>
        <taxon>Pentapetalae</taxon>
        <taxon>rosids</taxon>
        <taxon>fabids</taxon>
        <taxon>Rosales</taxon>
        <taxon>Rosaceae</taxon>
        <taxon>Amygdaloideae</taxon>
        <taxon>Amygdaleae</taxon>
        <taxon>Prunus</taxon>
    </lineage>
</organism>
<keyword evidence="1" id="KW-1133">Transmembrane helix</keyword>
<reference evidence="2 3" key="1">
    <citation type="submission" date="2020-05" db="EMBL/GenBank/DDBJ databases">
        <authorList>
            <person name="Campoy J."/>
            <person name="Schneeberger K."/>
            <person name="Spophaly S."/>
        </authorList>
    </citation>
    <scope>NUCLEOTIDE SEQUENCE [LARGE SCALE GENOMIC DNA]</scope>
    <source>
        <strain evidence="2">PruArmRojPasFocal</strain>
    </source>
</reference>
<dbReference type="EMBL" id="CAEKDK010000001">
    <property type="protein sequence ID" value="CAB4263028.1"/>
    <property type="molecule type" value="Genomic_DNA"/>
</dbReference>
<dbReference type="AlphaFoldDB" id="A0A6J5TK51"/>
<feature type="transmembrane region" description="Helical" evidence="1">
    <location>
        <begin position="197"/>
        <end position="216"/>
    </location>
</feature>
<keyword evidence="1" id="KW-0472">Membrane</keyword>
<keyword evidence="1" id="KW-0812">Transmembrane</keyword>